<dbReference type="CDD" id="cd15831">
    <property type="entry name" value="BTAD"/>
    <property type="match status" value="1"/>
</dbReference>
<organism evidence="8 9">
    <name type="scientific">Streptomyces gamaensis</name>
    <dbReference type="NCBI Taxonomy" id="1763542"/>
    <lineage>
        <taxon>Bacteria</taxon>
        <taxon>Bacillati</taxon>
        <taxon>Actinomycetota</taxon>
        <taxon>Actinomycetes</taxon>
        <taxon>Kitasatosporales</taxon>
        <taxon>Streptomycetaceae</taxon>
        <taxon>Streptomyces</taxon>
    </lineage>
</organism>
<dbReference type="Gene3D" id="1.25.40.10">
    <property type="entry name" value="Tetratricopeptide repeat domain"/>
    <property type="match status" value="1"/>
</dbReference>
<dbReference type="Gene3D" id="1.10.10.10">
    <property type="entry name" value="Winged helix-like DNA-binding domain superfamily/Winged helix DNA-binding domain"/>
    <property type="match status" value="1"/>
</dbReference>
<dbReference type="InterPro" id="IPR051677">
    <property type="entry name" value="AfsR-DnrI-RedD_regulator"/>
</dbReference>
<dbReference type="SMART" id="SM00862">
    <property type="entry name" value="Trans_reg_C"/>
    <property type="match status" value="1"/>
</dbReference>
<dbReference type="InterPro" id="IPR001867">
    <property type="entry name" value="OmpR/PhoB-type_DNA-bd"/>
</dbReference>
<evidence type="ECO:0000313" key="9">
    <source>
        <dbReference type="Proteomes" id="UP001596083"/>
    </source>
</evidence>
<evidence type="ECO:0000256" key="3">
    <source>
        <dbReference type="ARBA" id="ARBA00023015"/>
    </source>
</evidence>
<evidence type="ECO:0000256" key="5">
    <source>
        <dbReference type="ARBA" id="ARBA00023163"/>
    </source>
</evidence>
<dbReference type="SMART" id="SM01043">
    <property type="entry name" value="BTAD"/>
    <property type="match status" value="1"/>
</dbReference>
<dbReference type="InterPro" id="IPR016032">
    <property type="entry name" value="Sig_transdc_resp-reg_C-effctor"/>
</dbReference>
<evidence type="ECO:0000256" key="6">
    <source>
        <dbReference type="PROSITE-ProRule" id="PRU01091"/>
    </source>
</evidence>
<feature type="domain" description="OmpR/PhoB-type" evidence="7">
    <location>
        <begin position="6"/>
        <end position="104"/>
    </location>
</feature>
<comment type="caution">
    <text evidence="8">The sequence shown here is derived from an EMBL/GenBank/DDBJ whole genome shotgun (WGS) entry which is preliminary data.</text>
</comment>
<dbReference type="InterPro" id="IPR036388">
    <property type="entry name" value="WH-like_DNA-bd_sf"/>
</dbReference>
<dbReference type="InterPro" id="IPR011990">
    <property type="entry name" value="TPR-like_helical_dom_sf"/>
</dbReference>
<name>A0ABW0Z6Y6_9ACTN</name>
<sequence>MRETPDPIPEQQSVRFAVLGSLECRSDAGRIRLGGRLQERVLVALLLEPGRVVSVGRLVEAAWEQRPPATAVHQIRKSVAELRRRLPGGPRLLRTEAPGYRAVVGEDRLDLLRFRARLRDAREESAAGRPERAAEQLRAALALWRGDPLSCAGSRLLEAAAAGLQERRLQATEQLCALRLELGDTDGLVGDLRELVAAHPLRETLRGQLMRALYLTGRPAEALAEFASVRAYLAEELGVGPSQELVRIHTDILCRRPVPAG</sequence>
<dbReference type="EMBL" id="JBHSPB010000019">
    <property type="protein sequence ID" value="MFC5723607.1"/>
    <property type="molecule type" value="Genomic_DNA"/>
</dbReference>
<keyword evidence="3" id="KW-0805">Transcription regulation</keyword>
<keyword evidence="9" id="KW-1185">Reference proteome</keyword>
<evidence type="ECO:0000256" key="1">
    <source>
        <dbReference type="ARBA" id="ARBA00005820"/>
    </source>
</evidence>
<dbReference type="PANTHER" id="PTHR35807">
    <property type="entry name" value="TRANSCRIPTIONAL REGULATOR REDD-RELATED"/>
    <property type="match status" value="1"/>
</dbReference>
<dbReference type="Pfam" id="PF00486">
    <property type="entry name" value="Trans_reg_C"/>
    <property type="match status" value="1"/>
</dbReference>
<keyword evidence="2" id="KW-0902">Two-component regulatory system</keyword>
<evidence type="ECO:0000256" key="4">
    <source>
        <dbReference type="ARBA" id="ARBA00023125"/>
    </source>
</evidence>
<keyword evidence="5" id="KW-0804">Transcription</keyword>
<dbReference type="InterPro" id="IPR005158">
    <property type="entry name" value="BTAD"/>
</dbReference>
<dbReference type="Pfam" id="PF03704">
    <property type="entry name" value="BTAD"/>
    <property type="match status" value="1"/>
</dbReference>
<feature type="DNA-binding region" description="OmpR/PhoB-type" evidence="6">
    <location>
        <begin position="6"/>
        <end position="104"/>
    </location>
</feature>
<dbReference type="SUPFAM" id="SSF46894">
    <property type="entry name" value="C-terminal effector domain of the bipartite response regulators"/>
    <property type="match status" value="1"/>
</dbReference>
<comment type="similarity">
    <text evidence="1">Belongs to the AfsR/DnrI/RedD regulatory family.</text>
</comment>
<dbReference type="Proteomes" id="UP001596083">
    <property type="component" value="Unassembled WGS sequence"/>
</dbReference>
<protein>
    <submittedName>
        <fullName evidence="8">BTAD domain-containing putative transcriptional regulator</fullName>
    </submittedName>
</protein>
<reference evidence="9" key="1">
    <citation type="journal article" date="2019" name="Int. J. Syst. Evol. Microbiol.">
        <title>The Global Catalogue of Microorganisms (GCM) 10K type strain sequencing project: providing services to taxonomists for standard genome sequencing and annotation.</title>
        <authorList>
            <consortium name="The Broad Institute Genomics Platform"/>
            <consortium name="The Broad Institute Genome Sequencing Center for Infectious Disease"/>
            <person name="Wu L."/>
            <person name="Ma J."/>
        </authorList>
    </citation>
    <scope>NUCLEOTIDE SEQUENCE [LARGE SCALE GENOMIC DNA]</scope>
    <source>
        <strain evidence="9">CGMCC 4.7304</strain>
    </source>
</reference>
<evidence type="ECO:0000259" key="7">
    <source>
        <dbReference type="PROSITE" id="PS51755"/>
    </source>
</evidence>
<proteinExistence type="inferred from homology"/>
<dbReference type="SUPFAM" id="SSF48452">
    <property type="entry name" value="TPR-like"/>
    <property type="match status" value="1"/>
</dbReference>
<dbReference type="PANTHER" id="PTHR35807:SF1">
    <property type="entry name" value="TRANSCRIPTIONAL REGULATOR REDD"/>
    <property type="match status" value="1"/>
</dbReference>
<dbReference type="RefSeq" id="WP_390319924.1">
    <property type="nucleotide sequence ID" value="NZ_JBHSPB010000019.1"/>
</dbReference>
<gene>
    <name evidence="8" type="ORF">ACFP1Z_25935</name>
</gene>
<accession>A0ABW0Z6Y6</accession>
<keyword evidence="4 6" id="KW-0238">DNA-binding</keyword>
<dbReference type="PROSITE" id="PS51755">
    <property type="entry name" value="OMPR_PHOB"/>
    <property type="match status" value="1"/>
</dbReference>
<evidence type="ECO:0000313" key="8">
    <source>
        <dbReference type="EMBL" id="MFC5723607.1"/>
    </source>
</evidence>
<evidence type="ECO:0000256" key="2">
    <source>
        <dbReference type="ARBA" id="ARBA00023012"/>
    </source>
</evidence>